<dbReference type="PANTHER" id="PTHR31755">
    <property type="entry name" value="FOLATE RECEPTOR-LIKE"/>
    <property type="match status" value="1"/>
</dbReference>
<reference evidence="1 2" key="1">
    <citation type="journal article" date="2023" name="Plants (Basel)">
        <title>Bridging the Gap: Combining Genomics and Transcriptomics Approaches to Understand Stylosanthes scabra, an Orphan Legume from the Brazilian Caatinga.</title>
        <authorList>
            <person name="Ferreira-Neto J.R.C."/>
            <person name="da Silva M.D."/>
            <person name="Binneck E."/>
            <person name="de Melo N.F."/>
            <person name="da Silva R.H."/>
            <person name="de Melo A.L.T.M."/>
            <person name="Pandolfi V."/>
            <person name="Bustamante F.O."/>
            <person name="Brasileiro-Vidal A.C."/>
            <person name="Benko-Iseppon A.M."/>
        </authorList>
    </citation>
    <scope>NUCLEOTIDE SEQUENCE [LARGE SCALE GENOMIC DNA]</scope>
    <source>
        <tissue evidence="1">Leaves</tissue>
    </source>
</reference>
<comment type="caution">
    <text evidence="1">The sequence shown here is derived from an EMBL/GenBank/DDBJ whole genome shotgun (WGS) entry which is preliminary data.</text>
</comment>
<evidence type="ECO:0000313" key="1">
    <source>
        <dbReference type="EMBL" id="MED6218355.1"/>
    </source>
</evidence>
<dbReference type="Proteomes" id="UP001341840">
    <property type="component" value="Unassembled WGS sequence"/>
</dbReference>
<protein>
    <submittedName>
        <fullName evidence="1">Uncharacterized protein</fullName>
    </submittedName>
</protein>
<organism evidence="1 2">
    <name type="scientific">Stylosanthes scabra</name>
    <dbReference type="NCBI Taxonomy" id="79078"/>
    <lineage>
        <taxon>Eukaryota</taxon>
        <taxon>Viridiplantae</taxon>
        <taxon>Streptophyta</taxon>
        <taxon>Embryophyta</taxon>
        <taxon>Tracheophyta</taxon>
        <taxon>Spermatophyta</taxon>
        <taxon>Magnoliopsida</taxon>
        <taxon>eudicotyledons</taxon>
        <taxon>Gunneridae</taxon>
        <taxon>Pentapetalae</taxon>
        <taxon>rosids</taxon>
        <taxon>fabids</taxon>
        <taxon>Fabales</taxon>
        <taxon>Fabaceae</taxon>
        <taxon>Papilionoideae</taxon>
        <taxon>50 kb inversion clade</taxon>
        <taxon>dalbergioids sensu lato</taxon>
        <taxon>Dalbergieae</taxon>
        <taxon>Pterocarpus clade</taxon>
        <taxon>Stylosanthes</taxon>
    </lineage>
</organism>
<accession>A0ABU6Z7U9</accession>
<gene>
    <name evidence="1" type="ORF">PIB30_026048</name>
</gene>
<dbReference type="EMBL" id="JASCZI010271957">
    <property type="protein sequence ID" value="MED6218355.1"/>
    <property type="molecule type" value="Genomic_DNA"/>
</dbReference>
<dbReference type="PANTHER" id="PTHR31755:SF2">
    <property type="entry name" value="OS08G0320800 PROTEIN"/>
    <property type="match status" value="1"/>
</dbReference>
<proteinExistence type="predicted"/>
<dbReference type="InterPro" id="IPR040320">
    <property type="entry name" value="At4g37920-like"/>
</dbReference>
<sequence>MIGYEVCTSIFNTTTTRTLIPFSDNLSPPCHVTPSPSSLSFTTKLFPRNFKPRILLCASLPSPQASSPSTAQVEEQEEVEIAKGYTMTQFCDKIIDLFLNEKTKSKEWRKYLVFREEWNKYRDNFYNRCQKRADMEKDPTMKEKLVSLGRRVKKIDDEMEGHYDLLKEIQDSPTDINAIVARRRKDFTGEFFRYLNLIADTFNGLEDRDAIARLGTRCLSAVSAYDNTLENVETLDDAQAKFDDILDSPSIDVACQKIKGLAKAKALDSSLILLINGAWAKAKESTTMKEEVKDIMYQLYKATKSSLRSITPKEIKLLKHLLNITDPEERFSALATAFSPGDEHEAKIPDALYT</sequence>
<name>A0ABU6Z7U9_9FABA</name>
<keyword evidence="2" id="KW-1185">Reference proteome</keyword>
<evidence type="ECO:0000313" key="2">
    <source>
        <dbReference type="Proteomes" id="UP001341840"/>
    </source>
</evidence>